<keyword evidence="9" id="KW-1185">Reference proteome</keyword>
<dbReference type="CDD" id="cd03390">
    <property type="entry name" value="PAP2_containing_1_like"/>
    <property type="match status" value="1"/>
</dbReference>
<dbReference type="Proteomes" id="UP000267821">
    <property type="component" value="Unassembled WGS sequence"/>
</dbReference>
<feature type="transmembrane region" description="Helical" evidence="6">
    <location>
        <begin position="191"/>
        <end position="209"/>
    </location>
</feature>
<dbReference type="GO" id="GO:0008195">
    <property type="term" value="F:phosphatidate phosphatase activity"/>
    <property type="evidence" value="ECO:0007669"/>
    <property type="project" value="TreeGrafter"/>
</dbReference>
<keyword evidence="3 6" id="KW-0812">Transmembrane</keyword>
<proteinExistence type="inferred from homology"/>
<feature type="transmembrane region" description="Helical" evidence="6">
    <location>
        <begin position="98"/>
        <end position="118"/>
    </location>
</feature>
<dbReference type="Gene3D" id="1.20.144.10">
    <property type="entry name" value="Phosphatidic acid phosphatase type 2/haloperoxidase"/>
    <property type="match status" value="1"/>
</dbReference>
<feature type="transmembrane region" description="Helical" evidence="6">
    <location>
        <begin position="230"/>
        <end position="251"/>
    </location>
</feature>
<dbReference type="Pfam" id="PF01569">
    <property type="entry name" value="PAP2"/>
    <property type="match status" value="1"/>
</dbReference>
<dbReference type="GO" id="GO:0004601">
    <property type="term" value="F:peroxidase activity"/>
    <property type="evidence" value="ECO:0007669"/>
    <property type="project" value="UniProtKB-KW"/>
</dbReference>
<reference evidence="8 9" key="1">
    <citation type="journal article" date="2018" name="Nat. Ecol. Evol.">
        <title>Pezizomycetes genomes reveal the molecular basis of ectomycorrhizal truffle lifestyle.</title>
        <authorList>
            <person name="Murat C."/>
            <person name="Payen T."/>
            <person name="Noel B."/>
            <person name="Kuo A."/>
            <person name="Morin E."/>
            <person name="Chen J."/>
            <person name="Kohler A."/>
            <person name="Krizsan K."/>
            <person name="Balestrini R."/>
            <person name="Da Silva C."/>
            <person name="Montanini B."/>
            <person name="Hainaut M."/>
            <person name="Levati E."/>
            <person name="Barry K.W."/>
            <person name="Belfiori B."/>
            <person name="Cichocki N."/>
            <person name="Clum A."/>
            <person name="Dockter R.B."/>
            <person name="Fauchery L."/>
            <person name="Guy J."/>
            <person name="Iotti M."/>
            <person name="Le Tacon F."/>
            <person name="Lindquist E.A."/>
            <person name="Lipzen A."/>
            <person name="Malagnac F."/>
            <person name="Mello A."/>
            <person name="Molinier V."/>
            <person name="Miyauchi S."/>
            <person name="Poulain J."/>
            <person name="Riccioni C."/>
            <person name="Rubini A."/>
            <person name="Sitrit Y."/>
            <person name="Splivallo R."/>
            <person name="Traeger S."/>
            <person name="Wang M."/>
            <person name="Zifcakova L."/>
            <person name="Wipf D."/>
            <person name="Zambonelli A."/>
            <person name="Paolocci F."/>
            <person name="Nowrousian M."/>
            <person name="Ottonello S."/>
            <person name="Baldrian P."/>
            <person name="Spatafora J.W."/>
            <person name="Henrissat B."/>
            <person name="Nagy L.G."/>
            <person name="Aury J.M."/>
            <person name="Wincker P."/>
            <person name="Grigoriev I.V."/>
            <person name="Bonfante P."/>
            <person name="Martin F.M."/>
        </authorList>
    </citation>
    <scope>NUCLEOTIDE SEQUENCE [LARGE SCALE GENOMIC DNA]</scope>
    <source>
        <strain evidence="8 9">ATCC MYA-4762</strain>
    </source>
</reference>
<dbReference type="PANTHER" id="PTHR10165:SF154">
    <property type="entry name" value="PAP2 DOMAIN PROTEIN (AFU_ORTHOLOGUE AFUA_1G09730)"/>
    <property type="match status" value="1"/>
</dbReference>
<keyword evidence="5 6" id="KW-0472">Membrane</keyword>
<evidence type="ECO:0000256" key="4">
    <source>
        <dbReference type="ARBA" id="ARBA00022989"/>
    </source>
</evidence>
<keyword evidence="8" id="KW-0575">Peroxidase</keyword>
<feature type="domain" description="Phosphatidic acid phosphatase type 2/haloperoxidase" evidence="7">
    <location>
        <begin position="106"/>
        <end position="280"/>
    </location>
</feature>
<gene>
    <name evidence="8" type="ORF">L211DRAFT_801658</name>
</gene>
<comment type="subcellular location">
    <subcellularLocation>
        <location evidence="1">Membrane</location>
        <topology evidence="1">Multi-pass membrane protein</topology>
    </subcellularLocation>
</comment>
<evidence type="ECO:0000256" key="2">
    <source>
        <dbReference type="ARBA" id="ARBA00008816"/>
    </source>
</evidence>
<dbReference type="GO" id="GO:0046839">
    <property type="term" value="P:phospholipid dephosphorylation"/>
    <property type="evidence" value="ECO:0007669"/>
    <property type="project" value="TreeGrafter"/>
</dbReference>
<evidence type="ECO:0000256" key="6">
    <source>
        <dbReference type="SAM" id="Phobius"/>
    </source>
</evidence>
<dbReference type="SMART" id="SM00014">
    <property type="entry name" value="acidPPc"/>
    <property type="match status" value="1"/>
</dbReference>
<name>A0A3N4M326_9PEZI</name>
<evidence type="ECO:0000313" key="8">
    <source>
        <dbReference type="EMBL" id="RPB28358.1"/>
    </source>
</evidence>
<protein>
    <submittedName>
        <fullName evidence="8">Acid phosphatase/Vanadium-dependent haloperoxidase</fullName>
    </submittedName>
</protein>
<feature type="transmembrane region" description="Helical" evidence="6">
    <location>
        <begin position="65"/>
        <end position="86"/>
    </location>
</feature>
<evidence type="ECO:0000256" key="5">
    <source>
        <dbReference type="ARBA" id="ARBA00023136"/>
    </source>
</evidence>
<evidence type="ECO:0000259" key="7">
    <source>
        <dbReference type="SMART" id="SM00014"/>
    </source>
</evidence>
<evidence type="ECO:0000256" key="1">
    <source>
        <dbReference type="ARBA" id="ARBA00004141"/>
    </source>
</evidence>
<keyword evidence="8" id="KW-0560">Oxidoreductase</keyword>
<sequence length="385" mass="41904">MTVRFKPTPRELRSLLLYLIDWIFVGGTAIVAFAFGKLTPNLRPFSIDDATISYSYQEHTKIPTWLLAVLSTIVPGVFIALSVLLLPQSRGGKLKIRLWQLNTAWLGLGVAIAAAMLVTNGMKNLVGKHRPDLISRCAPDPERLASGGLSVVNRYLFDVEICTSWGGVSEAGLGRDELLDGFRSWVSGHTSISYAGLTYLTIFLSFHFPKPRGFGRFNNTSEPQAPKKSSHLPIPLLLVLSVPVLLATYVATTRYSDYRHHGVDVIFGSLLGVGMAILGWTCYGSRTTNGAQGFGGFSRKRTNRRCGDLELGRQQPTATDQSTYLDAQAEVQPNGEGEAAKGGDSIEAPGQLIEGVSKGALQLREMSLSISTIDGPEDAYRRKSN</sequence>
<dbReference type="InterPro" id="IPR043216">
    <property type="entry name" value="PAP-like"/>
</dbReference>
<dbReference type="PANTHER" id="PTHR10165">
    <property type="entry name" value="LIPID PHOSPHATE PHOSPHATASE"/>
    <property type="match status" value="1"/>
</dbReference>
<dbReference type="EMBL" id="ML121529">
    <property type="protein sequence ID" value="RPB28358.1"/>
    <property type="molecule type" value="Genomic_DNA"/>
</dbReference>
<dbReference type="OrthoDB" id="10030083at2759"/>
<accession>A0A3N4M326</accession>
<keyword evidence="4 6" id="KW-1133">Transmembrane helix</keyword>
<dbReference type="InterPro" id="IPR000326">
    <property type="entry name" value="PAP2/HPO"/>
</dbReference>
<dbReference type="InterPro" id="IPR036938">
    <property type="entry name" value="PAP2/HPO_sf"/>
</dbReference>
<dbReference type="GO" id="GO:0016020">
    <property type="term" value="C:membrane"/>
    <property type="evidence" value="ECO:0007669"/>
    <property type="project" value="UniProtKB-SubCell"/>
</dbReference>
<feature type="transmembrane region" description="Helical" evidence="6">
    <location>
        <begin position="12"/>
        <end position="35"/>
    </location>
</feature>
<feature type="transmembrane region" description="Helical" evidence="6">
    <location>
        <begin position="263"/>
        <end position="283"/>
    </location>
</feature>
<comment type="similarity">
    <text evidence="2">Belongs to the PA-phosphatase related phosphoesterase family.</text>
</comment>
<dbReference type="STRING" id="1051890.A0A3N4M326"/>
<dbReference type="AlphaFoldDB" id="A0A3N4M326"/>
<dbReference type="InParanoid" id="A0A3N4M326"/>
<organism evidence="8 9">
    <name type="scientific">Terfezia boudieri ATCC MYA-4762</name>
    <dbReference type="NCBI Taxonomy" id="1051890"/>
    <lineage>
        <taxon>Eukaryota</taxon>
        <taxon>Fungi</taxon>
        <taxon>Dikarya</taxon>
        <taxon>Ascomycota</taxon>
        <taxon>Pezizomycotina</taxon>
        <taxon>Pezizomycetes</taxon>
        <taxon>Pezizales</taxon>
        <taxon>Pezizaceae</taxon>
        <taxon>Terfezia</taxon>
    </lineage>
</organism>
<evidence type="ECO:0000256" key="3">
    <source>
        <dbReference type="ARBA" id="ARBA00022692"/>
    </source>
</evidence>
<evidence type="ECO:0000313" key="9">
    <source>
        <dbReference type="Proteomes" id="UP000267821"/>
    </source>
</evidence>
<dbReference type="GO" id="GO:0006644">
    <property type="term" value="P:phospholipid metabolic process"/>
    <property type="evidence" value="ECO:0007669"/>
    <property type="project" value="InterPro"/>
</dbReference>
<dbReference type="SUPFAM" id="SSF48317">
    <property type="entry name" value="Acid phosphatase/Vanadium-dependent haloperoxidase"/>
    <property type="match status" value="1"/>
</dbReference>